<dbReference type="GO" id="GO:0008033">
    <property type="term" value="P:tRNA processing"/>
    <property type="evidence" value="ECO:0007669"/>
    <property type="project" value="UniProtKB-KW"/>
</dbReference>
<dbReference type="InterPro" id="IPR015848">
    <property type="entry name" value="PNPase_PH_RNA-bd_bac/org-type"/>
</dbReference>
<reference evidence="18 19" key="1">
    <citation type="submission" date="2024-09" db="EMBL/GenBank/DDBJ databases">
        <title>Chromosome-scale assembly of Riccia sorocarpa.</title>
        <authorList>
            <person name="Paukszto L."/>
        </authorList>
    </citation>
    <scope>NUCLEOTIDE SEQUENCE [LARGE SCALE GENOMIC DNA]</scope>
    <source>
        <strain evidence="18">LP-2024</strain>
        <tissue evidence="18">Aerial parts of the thallus</tissue>
    </source>
</reference>
<dbReference type="InterPro" id="IPR004087">
    <property type="entry name" value="KH_dom"/>
</dbReference>
<comment type="caution">
    <text evidence="18">The sequence shown here is derived from an EMBL/GenBank/DDBJ whole genome shotgun (WGS) entry which is preliminary data.</text>
</comment>
<evidence type="ECO:0000256" key="14">
    <source>
        <dbReference type="ARBA" id="ARBA00078395"/>
    </source>
</evidence>
<comment type="catalytic activity">
    <reaction evidence="12">
        <text>RNA(n+1) + phosphate = RNA(n) + a ribonucleoside 5'-diphosphate</text>
        <dbReference type="Rhea" id="RHEA:22096"/>
        <dbReference type="Rhea" id="RHEA-COMP:14527"/>
        <dbReference type="Rhea" id="RHEA-COMP:17342"/>
        <dbReference type="ChEBI" id="CHEBI:43474"/>
        <dbReference type="ChEBI" id="CHEBI:57930"/>
        <dbReference type="ChEBI" id="CHEBI:140395"/>
        <dbReference type="EC" id="2.7.7.8"/>
    </reaction>
</comment>
<dbReference type="FunFam" id="2.40.50.140:FF:000189">
    <property type="entry name" value="Polyribonucleotide nucleotidyltransferase, putative"/>
    <property type="match status" value="1"/>
</dbReference>
<sequence length="948" mass="102344">MALRRNWVQAVAKLTAPRNRIVGENYCRYGQLRVLGASSYRPSPPVQSHGPWSRLGSKHAASTAVQAVQVPPPWREFPASGQVFQEEAQIGSKTVSFETGKLARFAAGAVVVSIKDTKVLATVVADYTLKEGMEFLPLQVEYREKQYAQGKIPSTFMRREGGPNERELLCGRVIDRSIRPLFPKGFFFETQVIANVLCSDGDQDPDVLSVNAASAALTISNIPWNGPIGAVRVGRVNGKLVVNPNVDEVSQSDLNLVYACTATNALMIETQAAEITNKDYAAALHLAHSEAMKLIEPQLRLAAKVKNEKRPVHLVRVPDSVLEKIRKIAEVPIRSVMENPLFGKFERGKALTTVQDSVGELLRSEGDDESVQMLGKAFDAVKKDVVRGNVLAKGQRVDGRALAQVRDLYCEAGLHPALHGSSLFSRGNTQVLCTVTMGAPDDAQRLESVVGPDTKRFMVHYSFPPFSVNEVGRLGGLNRREVGHGTLAEKALLSLLPSEDEFPYSIRVTSEVLASDGSSSMATVCGGSLALMDAGVPIREHAAGVSVGLVTVTDKVTGEVKEYKLLTDILGLEDHLGDMDYKIAGTRRGITAVQLDMKLPGIPLSILIEGLEPALIGRSLIIDNMEQTISKPRDDLRDNTPRRGQMTILRESIGRLIGPQGTTIRNIQRMTGAKLNVSDEGVLTIFARDQACYDQTKEMVETCIGREVEVGGSYYATVVAIKDFGAFVELEGGLQGMVHISEISHSKVQRIGDVLMIGQQLKVVCIGRDIRGNLKLSRKAAITPEEEAASVTAQLSTGSKMAAGLLDKNVPLGNQIRSTLSSLADGFLKPAASDQPLKTSTRAEVPEDSASTSSSDVNRGAVTGTQEATSRPTSPGSAVAQPPSVAPARTNGENHKRRRVSTPPPPPPQPAEEESSSPSSPRRPSPRRQGVRKVKNEEPSSKVENGLE</sequence>
<dbReference type="SUPFAM" id="SSF54211">
    <property type="entry name" value="Ribosomal protein S5 domain 2-like"/>
    <property type="match status" value="2"/>
</dbReference>
<dbReference type="Gene3D" id="2.40.50.140">
    <property type="entry name" value="Nucleic acid-binding proteins"/>
    <property type="match status" value="1"/>
</dbReference>
<dbReference type="CDD" id="cd02393">
    <property type="entry name" value="KH-I_PNPase"/>
    <property type="match status" value="1"/>
</dbReference>
<evidence type="ECO:0000256" key="13">
    <source>
        <dbReference type="ARBA" id="ARBA00073922"/>
    </source>
</evidence>
<dbReference type="PROSITE" id="PS50084">
    <property type="entry name" value="KH_TYPE_1"/>
    <property type="match status" value="1"/>
</dbReference>
<dbReference type="InterPro" id="IPR001247">
    <property type="entry name" value="ExoRNase_PH_dom1"/>
</dbReference>
<evidence type="ECO:0000256" key="3">
    <source>
        <dbReference type="ARBA" id="ARBA00012416"/>
    </source>
</evidence>
<dbReference type="GO" id="GO:0005739">
    <property type="term" value="C:mitochondrion"/>
    <property type="evidence" value="ECO:0007669"/>
    <property type="project" value="UniProtKB-SubCell"/>
</dbReference>
<dbReference type="CDD" id="cd11364">
    <property type="entry name" value="RNase_PH_PNPase_2"/>
    <property type="match status" value="1"/>
</dbReference>
<evidence type="ECO:0000256" key="10">
    <source>
        <dbReference type="ARBA" id="ARBA00022884"/>
    </source>
</evidence>
<dbReference type="SUPFAM" id="SSF54791">
    <property type="entry name" value="Eukaryotic type KH-domain (KH-domain type I)"/>
    <property type="match status" value="1"/>
</dbReference>
<accession>A0ABD3GPZ5</accession>
<dbReference type="InterPro" id="IPR012340">
    <property type="entry name" value="NA-bd_OB-fold"/>
</dbReference>
<dbReference type="PANTHER" id="PTHR11252:SF16">
    <property type="entry name" value="POLYRIBONUCLEOTIDE NUCLEOTIDYLTRANSFERASE 2, MITOCHONDRIAL"/>
    <property type="match status" value="1"/>
</dbReference>
<dbReference type="InterPro" id="IPR027408">
    <property type="entry name" value="PNPase/RNase_PH_dom_sf"/>
</dbReference>
<dbReference type="NCBIfam" id="TIGR03591">
    <property type="entry name" value="polynuc_phos"/>
    <property type="match status" value="1"/>
</dbReference>
<feature type="domain" description="S1 motif" evidence="17">
    <location>
        <begin position="711"/>
        <end position="779"/>
    </location>
</feature>
<dbReference type="AlphaFoldDB" id="A0ABD3GPZ5"/>
<feature type="compositionally biased region" description="Polar residues" evidence="16">
    <location>
        <begin position="849"/>
        <end position="873"/>
    </location>
</feature>
<evidence type="ECO:0000313" key="19">
    <source>
        <dbReference type="Proteomes" id="UP001633002"/>
    </source>
</evidence>
<evidence type="ECO:0000256" key="11">
    <source>
        <dbReference type="ARBA" id="ARBA00031451"/>
    </source>
</evidence>
<dbReference type="InterPro" id="IPR036612">
    <property type="entry name" value="KH_dom_type_1_sf"/>
</dbReference>
<dbReference type="PROSITE" id="PS50126">
    <property type="entry name" value="S1"/>
    <property type="match status" value="1"/>
</dbReference>
<evidence type="ECO:0000256" key="2">
    <source>
        <dbReference type="ARBA" id="ARBA00007404"/>
    </source>
</evidence>
<dbReference type="FunFam" id="3.30.230.70:FF:000001">
    <property type="entry name" value="Polyribonucleotide nucleotidyltransferase"/>
    <property type="match status" value="1"/>
</dbReference>
<keyword evidence="9" id="KW-0677">Repeat</keyword>
<keyword evidence="10 15" id="KW-0694">RNA-binding</keyword>
<dbReference type="GO" id="GO:0003723">
    <property type="term" value="F:RNA binding"/>
    <property type="evidence" value="ECO:0007669"/>
    <property type="project" value="UniProtKB-UniRule"/>
</dbReference>
<dbReference type="SMART" id="SM00316">
    <property type="entry name" value="S1"/>
    <property type="match status" value="1"/>
</dbReference>
<evidence type="ECO:0000256" key="8">
    <source>
        <dbReference type="ARBA" id="ARBA00022695"/>
    </source>
</evidence>
<dbReference type="InterPro" id="IPR012162">
    <property type="entry name" value="PNPase"/>
</dbReference>
<evidence type="ECO:0000313" key="18">
    <source>
        <dbReference type="EMBL" id="KAL3680227.1"/>
    </source>
</evidence>
<keyword evidence="19" id="KW-1185">Reference proteome</keyword>
<feature type="region of interest" description="Disordered" evidence="16">
    <location>
        <begin position="830"/>
        <end position="948"/>
    </location>
</feature>
<keyword evidence="7" id="KW-0819">tRNA processing</keyword>
<dbReference type="GO" id="GO:0006401">
    <property type="term" value="P:RNA catabolic process"/>
    <property type="evidence" value="ECO:0007669"/>
    <property type="project" value="UniProtKB-ARBA"/>
</dbReference>
<dbReference type="SUPFAM" id="SSF55666">
    <property type="entry name" value="Ribonuclease PH domain 2-like"/>
    <property type="match status" value="2"/>
</dbReference>
<evidence type="ECO:0000256" key="5">
    <source>
        <dbReference type="ARBA" id="ARBA00022552"/>
    </source>
</evidence>
<organism evidence="18 19">
    <name type="scientific">Riccia sorocarpa</name>
    <dbReference type="NCBI Taxonomy" id="122646"/>
    <lineage>
        <taxon>Eukaryota</taxon>
        <taxon>Viridiplantae</taxon>
        <taxon>Streptophyta</taxon>
        <taxon>Embryophyta</taxon>
        <taxon>Marchantiophyta</taxon>
        <taxon>Marchantiopsida</taxon>
        <taxon>Marchantiidae</taxon>
        <taxon>Marchantiales</taxon>
        <taxon>Ricciaceae</taxon>
        <taxon>Riccia</taxon>
    </lineage>
</organism>
<dbReference type="InterPro" id="IPR036456">
    <property type="entry name" value="PNPase_PH_RNA-bd_sf"/>
</dbReference>
<evidence type="ECO:0000256" key="1">
    <source>
        <dbReference type="ARBA" id="ARBA00004173"/>
    </source>
</evidence>
<dbReference type="SMART" id="SM00322">
    <property type="entry name" value="KH"/>
    <property type="match status" value="1"/>
</dbReference>
<dbReference type="PANTHER" id="PTHR11252">
    <property type="entry name" value="POLYRIBONUCLEOTIDE NUCLEOTIDYLTRANSFERASE"/>
    <property type="match status" value="1"/>
</dbReference>
<gene>
    <name evidence="18" type="ORF">R1sor_023183</name>
</gene>
<comment type="similarity">
    <text evidence="2">Belongs to the polyribonucleotide nucleotidyltransferase family.</text>
</comment>
<keyword evidence="5" id="KW-0698">rRNA processing</keyword>
<evidence type="ECO:0000256" key="9">
    <source>
        <dbReference type="ARBA" id="ARBA00022737"/>
    </source>
</evidence>
<keyword evidence="4" id="KW-0963">Cytoplasm</keyword>
<dbReference type="Pfam" id="PF01138">
    <property type="entry name" value="RNase_PH"/>
    <property type="match status" value="2"/>
</dbReference>
<dbReference type="Pfam" id="PF03725">
    <property type="entry name" value="RNase_PH_C"/>
    <property type="match status" value="1"/>
</dbReference>
<keyword evidence="6" id="KW-0808">Transferase</keyword>
<dbReference type="EC" id="2.7.7.8" evidence="3"/>
<dbReference type="SUPFAM" id="SSF50249">
    <property type="entry name" value="Nucleic acid-binding proteins"/>
    <property type="match status" value="1"/>
</dbReference>
<evidence type="ECO:0000256" key="15">
    <source>
        <dbReference type="PROSITE-ProRule" id="PRU00117"/>
    </source>
</evidence>
<proteinExistence type="inferred from homology"/>
<keyword evidence="8" id="KW-0548">Nucleotidyltransferase</keyword>
<dbReference type="Pfam" id="PF00575">
    <property type="entry name" value="S1"/>
    <property type="match status" value="1"/>
</dbReference>
<feature type="compositionally biased region" description="Low complexity" evidence="16">
    <location>
        <begin position="874"/>
        <end position="888"/>
    </location>
</feature>
<dbReference type="EMBL" id="JBJQOH010000007">
    <property type="protein sequence ID" value="KAL3680227.1"/>
    <property type="molecule type" value="Genomic_DNA"/>
</dbReference>
<dbReference type="GO" id="GO:0006364">
    <property type="term" value="P:rRNA processing"/>
    <property type="evidence" value="ECO:0007669"/>
    <property type="project" value="UniProtKB-KW"/>
</dbReference>
<dbReference type="InterPro" id="IPR020568">
    <property type="entry name" value="Ribosomal_Su5_D2-typ_SF"/>
</dbReference>
<dbReference type="Gene3D" id="3.30.230.70">
    <property type="entry name" value="GHMP Kinase, N-terminal domain"/>
    <property type="match status" value="2"/>
</dbReference>
<dbReference type="HAMAP" id="MF_01595">
    <property type="entry name" value="PNPase"/>
    <property type="match status" value="1"/>
</dbReference>
<evidence type="ECO:0000256" key="16">
    <source>
        <dbReference type="SAM" id="MobiDB-lite"/>
    </source>
</evidence>
<evidence type="ECO:0000256" key="7">
    <source>
        <dbReference type="ARBA" id="ARBA00022694"/>
    </source>
</evidence>
<dbReference type="Proteomes" id="UP001633002">
    <property type="component" value="Unassembled WGS sequence"/>
</dbReference>
<dbReference type="Pfam" id="PF03726">
    <property type="entry name" value="PNPase"/>
    <property type="match status" value="1"/>
</dbReference>
<evidence type="ECO:0000256" key="4">
    <source>
        <dbReference type="ARBA" id="ARBA00022490"/>
    </source>
</evidence>
<dbReference type="NCBIfam" id="NF008805">
    <property type="entry name" value="PRK11824.1"/>
    <property type="match status" value="1"/>
</dbReference>
<dbReference type="SUPFAM" id="SSF46915">
    <property type="entry name" value="Polynucleotide phosphorylase/guanosine pentaphosphate synthase (PNPase/GPSI), domain 3"/>
    <property type="match status" value="1"/>
</dbReference>
<dbReference type="FunFam" id="3.30.1370.10:FF:000001">
    <property type="entry name" value="Polyribonucleotide nucleotidyltransferase"/>
    <property type="match status" value="1"/>
</dbReference>
<dbReference type="GO" id="GO:0000175">
    <property type="term" value="F:3'-5'-RNA exonuclease activity"/>
    <property type="evidence" value="ECO:0007669"/>
    <property type="project" value="UniProtKB-ARBA"/>
</dbReference>
<dbReference type="InterPro" id="IPR036345">
    <property type="entry name" value="ExoRNase_PH_dom2_sf"/>
</dbReference>
<name>A0ABD3GPZ5_9MARC</name>
<dbReference type="GO" id="GO:0004654">
    <property type="term" value="F:polyribonucleotide nucleotidyltransferase activity"/>
    <property type="evidence" value="ECO:0007669"/>
    <property type="project" value="UniProtKB-EC"/>
</dbReference>
<dbReference type="FunFam" id="3.30.230.70:FF:000020">
    <property type="entry name" value="Polyribonucleotide nucleotidyltransferase 2 mitochondrial"/>
    <property type="match status" value="1"/>
</dbReference>
<protein>
    <recommendedName>
        <fullName evidence="13">Polyribonucleotide nucleotidyltransferase 2, mitochondrial</fullName>
        <ecNumber evidence="3">2.7.7.8</ecNumber>
    </recommendedName>
    <alternativeName>
        <fullName evidence="11">Polynucleotide phosphorylase 1</fullName>
    </alternativeName>
    <alternativeName>
        <fullName evidence="14">Polynucleotide phosphorylase 2</fullName>
    </alternativeName>
</protein>
<feature type="compositionally biased region" description="Basic residues" evidence="16">
    <location>
        <begin position="924"/>
        <end position="933"/>
    </location>
</feature>
<dbReference type="InterPro" id="IPR015847">
    <property type="entry name" value="ExoRNase_PH_dom2"/>
</dbReference>
<dbReference type="CDD" id="cd11363">
    <property type="entry name" value="RNase_PH_PNPase_1"/>
    <property type="match status" value="1"/>
</dbReference>
<dbReference type="Pfam" id="PF00013">
    <property type="entry name" value="KH_1"/>
    <property type="match status" value="1"/>
</dbReference>
<dbReference type="InterPro" id="IPR003029">
    <property type="entry name" value="S1_domain"/>
</dbReference>
<comment type="subcellular location">
    <subcellularLocation>
        <location evidence="1">Mitochondrion</location>
    </subcellularLocation>
</comment>
<evidence type="ECO:0000256" key="12">
    <source>
        <dbReference type="ARBA" id="ARBA00051524"/>
    </source>
</evidence>
<evidence type="ECO:0000256" key="6">
    <source>
        <dbReference type="ARBA" id="ARBA00022679"/>
    </source>
</evidence>
<dbReference type="InterPro" id="IPR004088">
    <property type="entry name" value="KH_dom_type_1"/>
</dbReference>
<dbReference type="Gene3D" id="3.30.1370.10">
    <property type="entry name" value="K Homology domain, type 1"/>
    <property type="match status" value="1"/>
</dbReference>
<evidence type="ECO:0000259" key="17">
    <source>
        <dbReference type="PROSITE" id="PS50126"/>
    </source>
</evidence>